<accession>A0ABY7EDI9</accession>
<proteinExistence type="predicted"/>
<dbReference type="Proteomes" id="UP001164746">
    <property type="component" value="Chromosome 6"/>
</dbReference>
<gene>
    <name evidence="1" type="ORF">MAR_018048</name>
</gene>
<evidence type="ECO:0000313" key="1">
    <source>
        <dbReference type="EMBL" id="WAR08090.1"/>
    </source>
</evidence>
<dbReference type="EMBL" id="CP111017">
    <property type="protein sequence ID" value="WAR08090.1"/>
    <property type="molecule type" value="Genomic_DNA"/>
</dbReference>
<evidence type="ECO:0000313" key="2">
    <source>
        <dbReference type="Proteomes" id="UP001164746"/>
    </source>
</evidence>
<keyword evidence="2" id="KW-1185">Reference proteome</keyword>
<reference evidence="1" key="1">
    <citation type="submission" date="2022-11" db="EMBL/GenBank/DDBJ databases">
        <title>Centuries of genome instability and evolution in soft-shell clam transmissible cancer (bioRxiv).</title>
        <authorList>
            <person name="Hart S.F.M."/>
            <person name="Yonemitsu M.A."/>
            <person name="Giersch R.M."/>
            <person name="Beal B.F."/>
            <person name="Arriagada G."/>
            <person name="Davis B.W."/>
            <person name="Ostrander E.A."/>
            <person name="Goff S.P."/>
            <person name="Metzger M.J."/>
        </authorList>
    </citation>
    <scope>NUCLEOTIDE SEQUENCE</scope>
    <source>
        <strain evidence="1">MELC-2E11</strain>
        <tissue evidence="1">Siphon/mantle</tissue>
    </source>
</reference>
<sequence>MAADKACPKYFWIALSDVVEEGSWNWMMKIVPGSCNPDTGMMTVAKKTTITYVRKQTDTVTVIHLSDIATVIHHSDTATGGGVVIIGRN</sequence>
<name>A0ABY7EDI9_MYAAR</name>
<protein>
    <submittedName>
        <fullName evidence="1">Uncharacterized protein</fullName>
    </submittedName>
</protein>
<organism evidence="1 2">
    <name type="scientific">Mya arenaria</name>
    <name type="common">Soft-shell clam</name>
    <dbReference type="NCBI Taxonomy" id="6604"/>
    <lineage>
        <taxon>Eukaryota</taxon>
        <taxon>Metazoa</taxon>
        <taxon>Spiralia</taxon>
        <taxon>Lophotrochozoa</taxon>
        <taxon>Mollusca</taxon>
        <taxon>Bivalvia</taxon>
        <taxon>Autobranchia</taxon>
        <taxon>Heteroconchia</taxon>
        <taxon>Euheterodonta</taxon>
        <taxon>Imparidentia</taxon>
        <taxon>Neoheterodontei</taxon>
        <taxon>Myida</taxon>
        <taxon>Myoidea</taxon>
        <taxon>Myidae</taxon>
        <taxon>Mya</taxon>
    </lineage>
</organism>